<proteinExistence type="predicted"/>
<protein>
    <recommendedName>
        <fullName evidence="1">Rhodanese domain-containing protein</fullName>
    </recommendedName>
</protein>
<sequence>MEPQEALEYMKKTPDLIVVEVNEPKWKLRNGITGAMHIPYTEMEQRYNEIPPNRPVILHCGAGVVAVEAYEILQQKRPDIPELSYIAGKPPVEEYNKWLEENRNDD</sequence>
<dbReference type="Gene3D" id="3.40.250.10">
    <property type="entry name" value="Rhodanese-like domain"/>
    <property type="match status" value="1"/>
</dbReference>
<dbReference type="EMBL" id="DYVR01000221">
    <property type="protein sequence ID" value="HJF85572.1"/>
    <property type="molecule type" value="Genomic_DNA"/>
</dbReference>
<evidence type="ECO:0000313" key="2">
    <source>
        <dbReference type="EMBL" id="HJF85572.1"/>
    </source>
</evidence>
<dbReference type="PROSITE" id="PS50206">
    <property type="entry name" value="RHODANESE_3"/>
    <property type="match status" value="1"/>
</dbReference>
<evidence type="ECO:0000259" key="1">
    <source>
        <dbReference type="PROSITE" id="PS50206"/>
    </source>
</evidence>
<dbReference type="Pfam" id="PF00581">
    <property type="entry name" value="Rhodanese"/>
    <property type="match status" value="1"/>
</dbReference>
<accession>A0A921L8H6</accession>
<dbReference type="AlphaFoldDB" id="A0A921L8H6"/>
<dbReference type="InterPro" id="IPR001763">
    <property type="entry name" value="Rhodanese-like_dom"/>
</dbReference>
<dbReference type="SUPFAM" id="SSF52821">
    <property type="entry name" value="Rhodanese/Cell cycle control phosphatase"/>
    <property type="match status" value="1"/>
</dbReference>
<gene>
    <name evidence="2" type="ORF">K8V65_07930</name>
</gene>
<dbReference type="InterPro" id="IPR036873">
    <property type="entry name" value="Rhodanese-like_dom_sf"/>
</dbReference>
<name>A0A921L8H6_9FIRM</name>
<dbReference type="Proteomes" id="UP000780768">
    <property type="component" value="Unassembled WGS sequence"/>
</dbReference>
<reference evidence="2" key="2">
    <citation type="submission" date="2021-09" db="EMBL/GenBank/DDBJ databases">
        <authorList>
            <person name="Gilroy R."/>
        </authorList>
    </citation>
    <scope>NUCLEOTIDE SEQUENCE</scope>
    <source>
        <strain evidence="2">7318</strain>
    </source>
</reference>
<feature type="domain" description="Rhodanese" evidence="1">
    <location>
        <begin position="12"/>
        <end position="94"/>
    </location>
</feature>
<organism evidence="2 3">
    <name type="scientific">Megamonas hypermegale</name>
    <dbReference type="NCBI Taxonomy" id="158847"/>
    <lineage>
        <taxon>Bacteria</taxon>
        <taxon>Bacillati</taxon>
        <taxon>Bacillota</taxon>
        <taxon>Negativicutes</taxon>
        <taxon>Selenomonadales</taxon>
        <taxon>Selenomonadaceae</taxon>
        <taxon>Megamonas</taxon>
    </lineage>
</organism>
<comment type="caution">
    <text evidence="2">The sequence shown here is derived from an EMBL/GenBank/DDBJ whole genome shotgun (WGS) entry which is preliminary data.</text>
</comment>
<reference evidence="2" key="1">
    <citation type="journal article" date="2021" name="PeerJ">
        <title>Extensive microbial diversity within the chicken gut microbiome revealed by metagenomics and culture.</title>
        <authorList>
            <person name="Gilroy R."/>
            <person name="Ravi A."/>
            <person name="Getino M."/>
            <person name="Pursley I."/>
            <person name="Horton D.L."/>
            <person name="Alikhan N.F."/>
            <person name="Baker D."/>
            <person name="Gharbi K."/>
            <person name="Hall N."/>
            <person name="Watson M."/>
            <person name="Adriaenssens E.M."/>
            <person name="Foster-Nyarko E."/>
            <person name="Jarju S."/>
            <person name="Secka A."/>
            <person name="Antonio M."/>
            <person name="Oren A."/>
            <person name="Chaudhuri R.R."/>
            <person name="La Ragione R."/>
            <person name="Hildebrand F."/>
            <person name="Pallen M.J."/>
        </authorList>
    </citation>
    <scope>NUCLEOTIDE SEQUENCE</scope>
    <source>
        <strain evidence="2">7318</strain>
    </source>
</reference>
<evidence type="ECO:0000313" key="3">
    <source>
        <dbReference type="Proteomes" id="UP000780768"/>
    </source>
</evidence>